<organism evidence="2 3">
    <name type="scientific">Canavalia gladiata</name>
    <name type="common">Sword bean</name>
    <name type="synonym">Dolichos gladiatus</name>
    <dbReference type="NCBI Taxonomy" id="3824"/>
    <lineage>
        <taxon>Eukaryota</taxon>
        <taxon>Viridiplantae</taxon>
        <taxon>Streptophyta</taxon>
        <taxon>Embryophyta</taxon>
        <taxon>Tracheophyta</taxon>
        <taxon>Spermatophyta</taxon>
        <taxon>Magnoliopsida</taxon>
        <taxon>eudicotyledons</taxon>
        <taxon>Gunneridae</taxon>
        <taxon>Pentapetalae</taxon>
        <taxon>rosids</taxon>
        <taxon>fabids</taxon>
        <taxon>Fabales</taxon>
        <taxon>Fabaceae</taxon>
        <taxon>Papilionoideae</taxon>
        <taxon>50 kb inversion clade</taxon>
        <taxon>NPAAA clade</taxon>
        <taxon>indigoferoid/millettioid clade</taxon>
        <taxon>Phaseoleae</taxon>
        <taxon>Canavalia</taxon>
    </lineage>
</organism>
<evidence type="ECO:0000256" key="1">
    <source>
        <dbReference type="SAM" id="MobiDB-lite"/>
    </source>
</evidence>
<name>A0AAN9N3P1_CANGL</name>
<accession>A0AAN9N3P1</accession>
<comment type="caution">
    <text evidence="2">The sequence shown here is derived from an EMBL/GenBank/DDBJ whole genome shotgun (WGS) entry which is preliminary data.</text>
</comment>
<sequence length="108" mass="12038">MTPRLLLSLLVSSDLNETHRIHLGKETGPLVSATVKSRSLWAKEKSEENRNIHKKPYQSNMHTEYRSISKMTQKDVTAATSSKFAFAIVTSSSTLVVVHTAIDATREP</sequence>
<evidence type="ECO:0000313" key="2">
    <source>
        <dbReference type="EMBL" id="KAK7362678.1"/>
    </source>
</evidence>
<gene>
    <name evidence="2" type="ORF">VNO77_04798</name>
</gene>
<reference evidence="2 3" key="1">
    <citation type="submission" date="2024-01" db="EMBL/GenBank/DDBJ databases">
        <title>The genomes of 5 underutilized Papilionoideae crops provide insights into root nodulation and disease resistanc.</title>
        <authorList>
            <person name="Jiang F."/>
        </authorList>
    </citation>
    <scope>NUCLEOTIDE SEQUENCE [LARGE SCALE GENOMIC DNA]</scope>
    <source>
        <strain evidence="2">LVBAO_FW01</strain>
        <tissue evidence="2">Leaves</tissue>
    </source>
</reference>
<dbReference type="AlphaFoldDB" id="A0AAN9N3P1"/>
<feature type="compositionally biased region" description="Basic and acidic residues" evidence="1">
    <location>
        <begin position="42"/>
        <end position="51"/>
    </location>
</feature>
<dbReference type="Proteomes" id="UP001367508">
    <property type="component" value="Unassembled WGS sequence"/>
</dbReference>
<keyword evidence="3" id="KW-1185">Reference proteome</keyword>
<protein>
    <submittedName>
        <fullName evidence="2">Uncharacterized protein</fullName>
    </submittedName>
</protein>
<evidence type="ECO:0000313" key="3">
    <source>
        <dbReference type="Proteomes" id="UP001367508"/>
    </source>
</evidence>
<dbReference type="EMBL" id="JAYMYQ010000001">
    <property type="protein sequence ID" value="KAK7362678.1"/>
    <property type="molecule type" value="Genomic_DNA"/>
</dbReference>
<feature type="region of interest" description="Disordered" evidence="1">
    <location>
        <begin position="42"/>
        <end position="63"/>
    </location>
</feature>
<proteinExistence type="predicted"/>